<dbReference type="InterPro" id="IPR051782">
    <property type="entry name" value="ABC_Transporter_VariousFunc"/>
</dbReference>
<keyword evidence="1" id="KW-0813">Transport</keyword>
<dbReference type="KEGG" id="cdrk:B9W14_12410"/>
<accession>A0A2U8DS14</accession>
<evidence type="ECO:0000313" key="5">
    <source>
        <dbReference type="EMBL" id="AWI05271.1"/>
    </source>
</evidence>
<reference evidence="6" key="1">
    <citation type="submission" date="2017-04" db="EMBL/GenBank/DDBJ databases">
        <authorList>
            <person name="Song Y."/>
            <person name="Cho B.-K."/>
        </authorList>
    </citation>
    <scope>NUCLEOTIDE SEQUENCE [LARGE SCALE GENOMIC DNA]</scope>
    <source>
        <strain evidence="6">SL1</strain>
    </source>
</reference>
<gene>
    <name evidence="5" type="ORF">B9W14_12410</name>
</gene>
<keyword evidence="3 5" id="KW-0067">ATP-binding</keyword>
<organism evidence="5 6">
    <name type="scientific">Clostridium drakei</name>
    <dbReference type="NCBI Taxonomy" id="332101"/>
    <lineage>
        <taxon>Bacteria</taxon>
        <taxon>Bacillati</taxon>
        <taxon>Bacillota</taxon>
        <taxon>Clostridia</taxon>
        <taxon>Eubacteriales</taxon>
        <taxon>Clostridiaceae</taxon>
        <taxon>Clostridium</taxon>
    </lineage>
</organism>
<proteinExistence type="predicted"/>
<dbReference type="CDD" id="cd03230">
    <property type="entry name" value="ABC_DR_subfamily_A"/>
    <property type="match status" value="1"/>
</dbReference>
<dbReference type="RefSeq" id="WP_032077946.1">
    <property type="nucleotide sequence ID" value="NZ_CP020953.1"/>
</dbReference>
<name>A0A2U8DS14_9CLOT</name>
<sequence>MIVLQVENLVKKYGKFTAINDISFELTEGKIIGLIGPNGAGKTTTLKCITGLLKSNAGRVLIMDKCIRDKEARSNIAYIPETPDIYGMLTVWEHLKFIALAYNLKNWEVHAEELLQKFDLKDKRNDLCKNLSKGMTQKVSICSNLLHDPQVILVDEPMIGLDPKAIRELKDAFKTLKEEGKTVFISTHLLDNAQNLCDEVIVMKKEKIIAKGSLEELRKDFNAGKDVTLEDLFLEVTEDEKN</sequence>
<dbReference type="PANTHER" id="PTHR42939:SF1">
    <property type="entry name" value="ABC TRANSPORTER ATP-BINDING PROTEIN ALBC-RELATED"/>
    <property type="match status" value="1"/>
</dbReference>
<dbReference type="OrthoDB" id="9775135at2"/>
<dbReference type="Proteomes" id="UP000244910">
    <property type="component" value="Chromosome"/>
</dbReference>
<dbReference type="InterPro" id="IPR027417">
    <property type="entry name" value="P-loop_NTPase"/>
</dbReference>
<dbReference type="EMBL" id="CP020953">
    <property type="protein sequence ID" value="AWI05271.1"/>
    <property type="molecule type" value="Genomic_DNA"/>
</dbReference>
<evidence type="ECO:0000256" key="3">
    <source>
        <dbReference type="ARBA" id="ARBA00022840"/>
    </source>
</evidence>
<dbReference type="GO" id="GO:0005524">
    <property type="term" value="F:ATP binding"/>
    <property type="evidence" value="ECO:0007669"/>
    <property type="project" value="UniProtKB-KW"/>
</dbReference>
<dbReference type="SUPFAM" id="SSF52540">
    <property type="entry name" value="P-loop containing nucleoside triphosphate hydrolases"/>
    <property type="match status" value="1"/>
</dbReference>
<keyword evidence="2" id="KW-0547">Nucleotide-binding</keyword>
<protein>
    <submittedName>
        <fullName evidence="5">ABC transporter ATP-binding protein</fullName>
    </submittedName>
</protein>
<dbReference type="SMART" id="SM00382">
    <property type="entry name" value="AAA"/>
    <property type="match status" value="1"/>
</dbReference>
<dbReference type="GO" id="GO:0016887">
    <property type="term" value="F:ATP hydrolysis activity"/>
    <property type="evidence" value="ECO:0007669"/>
    <property type="project" value="InterPro"/>
</dbReference>
<evidence type="ECO:0000256" key="2">
    <source>
        <dbReference type="ARBA" id="ARBA00022741"/>
    </source>
</evidence>
<dbReference type="Pfam" id="PF00005">
    <property type="entry name" value="ABC_tran"/>
    <property type="match status" value="1"/>
</dbReference>
<dbReference type="PROSITE" id="PS50893">
    <property type="entry name" value="ABC_TRANSPORTER_2"/>
    <property type="match status" value="1"/>
</dbReference>
<evidence type="ECO:0000313" key="6">
    <source>
        <dbReference type="Proteomes" id="UP000244910"/>
    </source>
</evidence>
<dbReference type="InterPro" id="IPR003439">
    <property type="entry name" value="ABC_transporter-like_ATP-bd"/>
</dbReference>
<dbReference type="Gene3D" id="3.40.50.300">
    <property type="entry name" value="P-loop containing nucleotide triphosphate hydrolases"/>
    <property type="match status" value="1"/>
</dbReference>
<dbReference type="PANTHER" id="PTHR42939">
    <property type="entry name" value="ABC TRANSPORTER ATP-BINDING PROTEIN ALBC-RELATED"/>
    <property type="match status" value="1"/>
</dbReference>
<dbReference type="AlphaFoldDB" id="A0A2U8DS14"/>
<dbReference type="InterPro" id="IPR003593">
    <property type="entry name" value="AAA+_ATPase"/>
</dbReference>
<feature type="domain" description="ABC transporter" evidence="4">
    <location>
        <begin position="4"/>
        <end position="230"/>
    </location>
</feature>
<evidence type="ECO:0000259" key="4">
    <source>
        <dbReference type="PROSITE" id="PS50893"/>
    </source>
</evidence>
<keyword evidence="6" id="KW-1185">Reference proteome</keyword>
<evidence type="ECO:0000256" key="1">
    <source>
        <dbReference type="ARBA" id="ARBA00022448"/>
    </source>
</evidence>